<sequence length="178" mass="18718">MSLLEDGEGRLRDSPVLISGLISFGQGDTARSPRGRGRRPKGEPGDPRRRAGLGGERGRAFPPPPRGPAASDTRLPTRARSAQRSLERHHVAARPAVRVRAPSPPGTHGAARPGLALIPPRRLSPGSARRRPGRNPYGNRPPPRTGLGGAAAPRLPFWSGPPARLRGRALGGGEGWGA</sequence>
<organism evidence="2 3">
    <name type="scientific">Acinonyx jubatus</name>
    <name type="common">Cheetah</name>
    <dbReference type="NCBI Taxonomy" id="32536"/>
    <lineage>
        <taxon>Eukaryota</taxon>
        <taxon>Metazoa</taxon>
        <taxon>Chordata</taxon>
        <taxon>Craniata</taxon>
        <taxon>Vertebrata</taxon>
        <taxon>Euteleostomi</taxon>
        <taxon>Mammalia</taxon>
        <taxon>Eutheria</taxon>
        <taxon>Laurasiatheria</taxon>
        <taxon>Carnivora</taxon>
        <taxon>Feliformia</taxon>
        <taxon>Felidae</taxon>
        <taxon>Felinae</taxon>
        <taxon>Acinonyx</taxon>
    </lineage>
</organism>
<dbReference type="GeneID" id="106981970"/>
<protein>
    <submittedName>
        <fullName evidence="3">Uncharacterized protein LOC106981970</fullName>
    </submittedName>
</protein>
<accession>A0ABM3Q926</accession>
<proteinExistence type="predicted"/>
<evidence type="ECO:0000313" key="3">
    <source>
        <dbReference type="RefSeq" id="XP_053080418.1"/>
    </source>
</evidence>
<reference evidence="3" key="1">
    <citation type="submission" date="2025-08" db="UniProtKB">
        <authorList>
            <consortium name="RefSeq"/>
        </authorList>
    </citation>
    <scope>IDENTIFICATION</scope>
    <source>
        <tissue evidence="3">Blood</tissue>
    </source>
</reference>
<keyword evidence="2" id="KW-1185">Reference proteome</keyword>
<evidence type="ECO:0000313" key="2">
    <source>
        <dbReference type="Proteomes" id="UP001652583"/>
    </source>
</evidence>
<feature type="compositionally biased region" description="Basic and acidic residues" evidence="1">
    <location>
        <begin position="40"/>
        <end position="49"/>
    </location>
</feature>
<feature type="compositionally biased region" description="Gly residues" evidence="1">
    <location>
        <begin position="169"/>
        <end position="178"/>
    </location>
</feature>
<gene>
    <name evidence="3" type="primary">LOC106981970</name>
</gene>
<feature type="region of interest" description="Disordered" evidence="1">
    <location>
        <begin position="21"/>
        <end position="178"/>
    </location>
</feature>
<dbReference type="Proteomes" id="UP001652583">
    <property type="component" value="Chromosome B3"/>
</dbReference>
<name>A0ABM3Q926_ACIJB</name>
<evidence type="ECO:0000256" key="1">
    <source>
        <dbReference type="SAM" id="MobiDB-lite"/>
    </source>
</evidence>
<dbReference type="RefSeq" id="XP_053080418.1">
    <property type="nucleotide sequence ID" value="XM_053224443.1"/>
</dbReference>